<dbReference type="AlphaFoldDB" id="M1AKQ0"/>
<accession>M1AKQ0</accession>
<protein>
    <submittedName>
        <fullName evidence="1">Uncharacterized protein</fullName>
    </submittedName>
</protein>
<name>M1AKQ0_SOLTU</name>
<dbReference type="Proteomes" id="UP000011115">
    <property type="component" value="Unassembled WGS sequence"/>
</dbReference>
<organism evidence="1 2">
    <name type="scientific">Solanum tuberosum</name>
    <name type="common">Potato</name>
    <dbReference type="NCBI Taxonomy" id="4113"/>
    <lineage>
        <taxon>Eukaryota</taxon>
        <taxon>Viridiplantae</taxon>
        <taxon>Streptophyta</taxon>
        <taxon>Embryophyta</taxon>
        <taxon>Tracheophyta</taxon>
        <taxon>Spermatophyta</taxon>
        <taxon>Magnoliopsida</taxon>
        <taxon>eudicotyledons</taxon>
        <taxon>Gunneridae</taxon>
        <taxon>Pentapetalae</taxon>
        <taxon>asterids</taxon>
        <taxon>lamiids</taxon>
        <taxon>Solanales</taxon>
        <taxon>Solanaceae</taxon>
        <taxon>Solanoideae</taxon>
        <taxon>Solaneae</taxon>
        <taxon>Solanum</taxon>
    </lineage>
</organism>
<dbReference type="PaxDb" id="4113-PGSC0003DMT400024857"/>
<reference evidence="2" key="1">
    <citation type="journal article" date="2011" name="Nature">
        <title>Genome sequence and analysis of the tuber crop potato.</title>
        <authorList>
            <consortium name="The Potato Genome Sequencing Consortium"/>
        </authorList>
    </citation>
    <scope>NUCLEOTIDE SEQUENCE [LARGE SCALE GENOMIC DNA]</scope>
    <source>
        <strain evidence="2">cv. DM1-3 516 R44</strain>
    </source>
</reference>
<dbReference type="Gramene" id="PGSC0003DMT400024857">
    <property type="protein sequence ID" value="PGSC0003DMT400024857"/>
    <property type="gene ID" value="PGSC0003DMG400009609"/>
</dbReference>
<dbReference type="HOGENOM" id="CLU_2675879_0_0_1"/>
<evidence type="ECO:0000313" key="2">
    <source>
        <dbReference type="Proteomes" id="UP000011115"/>
    </source>
</evidence>
<reference evidence="1" key="2">
    <citation type="submission" date="2015-06" db="UniProtKB">
        <authorList>
            <consortium name="EnsemblPlants"/>
        </authorList>
    </citation>
    <scope>IDENTIFICATION</scope>
    <source>
        <strain evidence="1">DM1-3 516 R44</strain>
    </source>
</reference>
<evidence type="ECO:0000313" key="1">
    <source>
        <dbReference type="EnsemblPlants" id="PGSC0003DMT400024857"/>
    </source>
</evidence>
<dbReference type="InParanoid" id="M1AKQ0"/>
<proteinExistence type="predicted"/>
<sequence length="75" mass="8171">MGPQSVDLPVVMTWKSLGPGIRPRAPSRFRFSASRSRLDRFPISSSSALVIMPPRRAYGRNVNACNSNAVSPSPD</sequence>
<dbReference type="EnsemblPlants" id="PGSC0003DMT400024857">
    <property type="protein sequence ID" value="PGSC0003DMT400024857"/>
    <property type="gene ID" value="PGSC0003DMG400009609"/>
</dbReference>
<keyword evidence="2" id="KW-1185">Reference proteome</keyword>